<reference evidence="2 3" key="1">
    <citation type="journal article" date="2016" name="Front. Microbiol.">
        <title>Comparative Genomics Analysis of Streptomyces Species Reveals Their Adaptation to the Marine Environment and Their Diversity at the Genomic Level.</title>
        <authorList>
            <person name="Tian X."/>
            <person name="Zhang Z."/>
            <person name="Yang T."/>
            <person name="Chen M."/>
            <person name="Li J."/>
            <person name="Chen F."/>
            <person name="Yang J."/>
            <person name="Li W."/>
            <person name="Zhang B."/>
            <person name="Zhang Z."/>
            <person name="Wu J."/>
            <person name="Zhang C."/>
            <person name="Long L."/>
            <person name="Xiao J."/>
        </authorList>
    </citation>
    <scope>NUCLEOTIDE SEQUENCE [LARGE SCALE GENOMIC DNA]</scope>
    <source>
        <strain evidence="2 3">SCSIO 10429</strain>
    </source>
</reference>
<evidence type="ECO:0000313" key="2">
    <source>
        <dbReference type="EMBL" id="OEV06132.1"/>
    </source>
</evidence>
<sequence>MVDPNKPQADARPDASDALYEDANQGVEDARQHVRDAASGTDTAELESALDELEAALAHREAARTRPTDDDWLLTALGAANAIDPEFHGDTGEGAGNGDDSGIDPGTATA</sequence>
<organism evidence="2 3">
    <name type="scientific">Streptomyces nanshensis</name>
    <dbReference type="NCBI Taxonomy" id="518642"/>
    <lineage>
        <taxon>Bacteria</taxon>
        <taxon>Bacillati</taxon>
        <taxon>Actinomycetota</taxon>
        <taxon>Actinomycetes</taxon>
        <taxon>Kitasatosporales</taxon>
        <taxon>Streptomycetaceae</taxon>
        <taxon>Streptomyces</taxon>
    </lineage>
</organism>
<keyword evidence="3" id="KW-1185">Reference proteome</keyword>
<evidence type="ECO:0000313" key="3">
    <source>
        <dbReference type="Proteomes" id="UP000176005"/>
    </source>
</evidence>
<comment type="caution">
    <text evidence="2">The sequence shown here is derived from an EMBL/GenBank/DDBJ whole genome shotgun (WGS) entry which is preliminary data.</text>
</comment>
<evidence type="ECO:0000256" key="1">
    <source>
        <dbReference type="SAM" id="MobiDB-lite"/>
    </source>
</evidence>
<feature type="region of interest" description="Disordered" evidence="1">
    <location>
        <begin position="1"/>
        <end position="46"/>
    </location>
</feature>
<dbReference type="RefSeq" id="WP_070020381.1">
    <property type="nucleotide sequence ID" value="NZ_LJGW01000661.1"/>
</dbReference>
<dbReference type="Proteomes" id="UP000176005">
    <property type="component" value="Unassembled WGS sequence"/>
</dbReference>
<dbReference type="AlphaFoldDB" id="A0A1E7KQA6"/>
<accession>A0A1E7KQA6</accession>
<proteinExistence type="predicted"/>
<name>A0A1E7KQA6_9ACTN</name>
<dbReference type="EMBL" id="LJGW01000661">
    <property type="protein sequence ID" value="OEV06132.1"/>
    <property type="molecule type" value="Genomic_DNA"/>
</dbReference>
<dbReference type="PATRIC" id="fig|518642.10.peg.1015"/>
<protein>
    <submittedName>
        <fullName evidence="2">Uncharacterized protein</fullName>
    </submittedName>
</protein>
<feature type="region of interest" description="Disordered" evidence="1">
    <location>
        <begin position="84"/>
        <end position="110"/>
    </location>
</feature>
<gene>
    <name evidence="2" type="ORF">AN218_31125</name>
</gene>